<dbReference type="PANTHER" id="PTHR30055">
    <property type="entry name" value="HTH-TYPE TRANSCRIPTIONAL REGULATOR RUTR"/>
    <property type="match status" value="1"/>
</dbReference>
<evidence type="ECO:0000256" key="3">
    <source>
        <dbReference type="ARBA" id="ARBA00023163"/>
    </source>
</evidence>
<dbReference type="InterPro" id="IPR001647">
    <property type="entry name" value="HTH_TetR"/>
</dbReference>
<dbReference type="InterPro" id="IPR050109">
    <property type="entry name" value="HTH-type_TetR-like_transc_reg"/>
</dbReference>
<organism evidence="6 7">
    <name type="scientific">Micromonospora deserti</name>
    <dbReference type="NCBI Taxonomy" id="2070366"/>
    <lineage>
        <taxon>Bacteria</taxon>
        <taxon>Bacillati</taxon>
        <taxon>Actinomycetota</taxon>
        <taxon>Actinomycetes</taxon>
        <taxon>Micromonosporales</taxon>
        <taxon>Micromonosporaceae</taxon>
        <taxon>Micromonospora</taxon>
    </lineage>
</organism>
<keyword evidence="1" id="KW-0805">Transcription regulation</keyword>
<keyword evidence="7" id="KW-1185">Reference proteome</keyword>
<dbReference type="Pfam" id="PF00440">
    <property type="entry name" value="TetR_N"/>
    <property type="match status" value="1"/>
</dbReference>
<dbReference type="EMBL" id="POUB01000021">
    <property type="protein sequence ID" value="PZG01730.1"/>
    <property type="molecule type" value="Genomic_DNA"/>
</dbReference>
<evidence type="ECO:0000313" key="7">
    <source>
        <dbReference type="Proteomes" id="UP000248749"/>
    </source>
</evidence>
<reference evidence="6 7" key="1">
    <citation type="submission" date="2018-01" db="EMBL/GenBank/DDBJ databases">
        <title>Draft genome sequence of Salinispora sp. 13K206.</title>
        <authorList>
            <person name="Sahin N."/>
            <person name="Saygin H."/>
            <person name="Ay H."/>
        </authorList>
    </citation>
    <scope>NUCLEOTIDE SEQUENCE [LARGE SCALE GENOMIC DNA]</scope>
    <source>
        <strain evidence="6 7">13K206</strain>
    </source>
</reference>
<gene>
    <name evidence="6" type="ORF">C1I99_05625</name>
</gene>
<feature type="DNA-binding region" description="H-T-H motif" evidence="4">
    <location>
        <begin position="26"/>
        <end position="45"/>
    </location>
</feature>
<dbReference type="GO" id="GO:0003700">
    <property type="term" value="F:DNA-binding transcription factor activity"/>
    <property type="evidence" value="ECO:0007669"/>
    <property type="project" value="TreeGrafter"/>
</dbReference>
<keyword evidence="3" id="KW-0804">Transcription</keyword>
<evidence type="ECO:0000256" key="4">
    <source>
        <dbReference type="PROSITE-ProRule" id="PRU00335"/>
    </source>
</evidence>
<dbReference type="PANTHER" id="PTHR30055:SF234">
    <property type="entry name" value="HTH-TYPE TRANSCRIPTIONAL REGULATOR BETI"/>
    <property type="match status" value="1"/>
</dbReference>
<dbReference type="AlphaFoldDB" id="A0A2W2DLL3"/>
<evidence type="ECO:0000256" key="1">
    <source>
        <dbReference type="ARBA" id="ARBA00023015"/>
    </source>
</evidence>
<proteinExistence type="predicted"/>
<sequence>MPPGRQLRLAQIAAAEFATYGYERASLNRIIRAAGMSKSSFYHFVGSKHALFDQVIVQGGRALIEALNVPRPAALREQFWPQVTALIGRLAALDGSQQWLADVGRMFHLPDAPRTPGSALHTAWTRIDAWIQQAVTIGRQVRAIGNDLPGDLQAELALTVLGVMDRWSLRQASDLTVRQRQELGRAELDAVRRLLGGGRE</sequence>
<dbReference type="GO" id="GO:0000976">
    <property type="term" value="F:transcription cis-regulatory region binding"/>
    <property type="evidence" value="ECO:0007669"/>
    <property type="project" value="TreeGrafter"/>
</dbReference>
<name>A0A2W2DLL3_9ACTN</name>
<evidence type="ECO:0000313" key="6">
    <source>
        <dbReference type="EMBL" id="PZG01730.1"/>
    </source>
</evidence>
<accession>A0A2W2DLL3</accession>
<evidence type="ECO:0000256" key="2">
    <source>
        <dbReference type="ARBA" id="ARBA00023125"/>
    </source>
</evidence>
<dbReference type="SUPFAM" id="SSF46689">
    <property type="entry name" value="Homeodomain-like"/>
    <property type="match status" value="1"/>
</dbReference>
<dbReference type="PROSITE" id="PS50977">
    <property type="entry name" value="HTH_TETR_2"/>
    <property type="match status" value="1"/>
</dbReference>
<comment type="caution">
    <text evidence="6">The sequence shown here is derived from an EMBL/GenBank/DDBJ whole genome shotgun (WGS) entry which is preliminary data.</text>
</comment>
<evidence type="ECO:0000259" key="5">
    <source>
        <dbReference type="PROSITE" id="PS50977"/>
    </source>
</evidence>
<dbReference type="Gene3D" id="1.10.357.10">
    <property type="entry name" value="Tetracycline Repressor, domain 2"/>
    <property type="match status" value="1"/>
</dbReference>
<dbReference type="Proteomes" id="UP000248749">
    <property type="component" value="Unassembled WGS sequence"/>
</dbReference>
<dbReference type="InterPro" id="IPR009057">
    <property type="entry name" value="Homeodomain-like_sf"/>
</dbReference>
<protein>
    <submittedName>
        <fullName evidence="6">TetR/AcrR family transcriptional regulator</fullName>
    </submittedName>
</protein>
<feature type="domain" description="HTH tetR-type" evidence="5">
    <location>
        <begin position="3"/>
        <end position="63"/>
    </location>
</feature>
<keyword evidence="2 4" id="KW-0238">DNA-binding</keyword>